<feature type="transmembrane region" description="Helical" evidence="10">
    <location>
        <begin position="566"/>
        <end position="587"/>
    </location>
</feature>
<dbReference type="OrthoDB" id="2157358at2759"/>
<evidence type="ECO:0000256" key="9">
    <source>
        <dbReference type="SAM" id="MobiDB-lite"/>
    </source>
</evidence>
<feature type="domain" description="G-protein coupled receptors family 3 profile" evidence="11">
    <location>
        <begin position="499"/>
        <end position="750"/>
    </location>
</feature>
<feature type="region of interest" description="Disordered" evidence="9">
    <location>
        <begin position="1638"/>
        <end position="1702"/>
    </location>
</feature>
<feature type="compositionally biased region" description="Polar residues" evidence="9">
    <location>
        <begin position="1475"/>
        <end position="1489"/>
    </location>
</feature>
<feature type="region of interest" description="Disordered" evidence="9">
    <location>
        <begin position="1401"/>
        <end position="1505"/>
    </location>
</feature>
<evidence type="ECO:0000256" key="7">
    <source>
        <dbReference type="ARBA" id="ARBA00023180"/>
    </source>
</evidence>
<feature type="transmembrane region" description="Helical" evidence="10">
    <location>
        <begin position="659"/>
        <end position="677"/>
    </location>
</feature>
<feature type="compositionally biased region" description="Polar residues" evidence="9">
    <location>
        <begin position="1602"/>
        <end position="1619"/>
    </location>
</feature>
<comment type="subcellular location">
    <subcellularLocation>
        <location evidence="1">Membrane</location>
        <topology evidence="1">Multi-pass membrane protein</topology>
    </subcellularLocation>
</comment>
<keyword evidence="6" id="KW-0675">Receptor</keyword>
<feature type="region of interest" description="Disordered" evidence="9">
    <location>
        <begin position="1091"/>
        <end position="1130"/>
    </location>
</feature>
<keyword evidence="5 10" id="KW-0472">Membrane</keyword>
<sequence>MPRYEAMIASQPHRRCLENRLSISSRQLQLEEKEEQGEYEELQGIAGSTTQQKHQISPPTPQAQRDLIDAGSEDDIFEDLPPMNDILPIHPTLPTLKAPLKSPSVPLQSLADATLSTFPKEPLIELDHLTGDEFGSTYDPPYRIPGLTQEEYEETWNGEPDTIKIGVLLPFTSNAQFPYMAPLSRISLSVGGVIGDVASDLTTAESIMTSNNMDTTLLANFVYLFRTVPGVTKYIETLALVVRHFKWTKVSIMHTSDIPGIIGEKAFSAICATSDIDITRFPIPLPQGRDILEVARSVIRSLKDSDIRIHILAAPRAIQIPLLEALRDIGLFHHDHVWMTPIDLTDSLSKLDNPQDFNGLIMADVLWNLPGVPEFNQFVTNWQSLNKEEYPMSGSSQLTWHETFAYTCIQVLAEAYRDLVANAMKLTNVTVRDQLLSDIRRGKRSQDLSTKFLGLRNYSTPVGRFTISKDGEAVKFGSTSPPSDTPNWDHLKPSINSPFVITMVLLTSLLMLAIIITAIIVVVFRENIVIKSASPLFCTLELFGLAVTLSWIYLRVDQPSPVACRMGMLQIVVGLSINLSALVVKNYRIYRIFNSVSVINHAVSNRYLLRVVSIPVLITLIPSLVRYFYKYLVPTLIRTNDNEYWVTCAYPQASTFWDILVGATPIIINVFGIYLAFKTRNVTRLWNEARSIAITIYLVSFFVIIIVIVQSFPTSLYKVTYHVILVSVFLASLIEYIILFYPKLRNLFLQRRGLHVAAGRDDDAMDSILGGVTATLGPGAVGVIGGRLSTANLLYGGGDDSNGGGGGDRFGERRFGSAADLSGKGGGGSAQDSIASTDMQQQQQLQQQHLQNPNISDLVSSYPFGQLNSDGSPMPMVSPVHRPTIYEPSSTLINRGGRKTGGGGGSSDQEDRIDVIKLPDAHRTTGRSTGVNGGGSNTTKAATVVGVVAGSGGVIPPAKGYDTFVRDRSAEIRINRDAQPVDLREALETDSYTVTAPVQRQRWYVMRFLAQWRMSKIIFVPYSKLLVIVDLETERSESLIVHTIEKGYSASDYWTKTDEAHLINTNIYPSDGLMPPTLGEGQTLQLPPIKAQHLPQQQQQQQGASSTLSPLEHPAVAASPGRGGGGQPPIKLILASNQVHPNILTSPLSLDCNKGNNNSRNMNQDTTTISSSLTGPELTYQLSDDTMLTPLDDGHLMSSLPSAAIPLTTTFPETISPLHRDSNVSSVAGCVASDAGATGTGADVDGTTVGVSRVTIAPGATGNPGSGPGSGAVGDMEEGGTSSSFHRRIGSISGFNSGIRLMSQFLGFPAHNPHDGTSPTTTSNGMIAAGEGGSNDVDGGMQRQATNGIEQGTISEYIIRVISIHNEVWRVQLPDPDTMERWIEIGQQIKDENWISRPLTVKVNSGDTGGNKSGGVSSGGGTNMKRGSSSSGDGSGGGGRGRGGGVNESSPEDKYEFAQRPPRRPAQIQQRSSSFHPLQSIPSSTSLGNESHFDHHHHHLHQIHQLQPTMISSSPSANPSPVKRYIPVRFDSDMTEISAATTTSSLDTERKQIREQAARINQEIRATTRYVPPLFRGLLKQQQQQAQTSSGLNSPRLGASDRSLSGSSRPNSLGTRFRNIPSSLSMAPISVAAHRFGVGSRQNSQSPLGDQQQGPLSVPPITLSHTRHRLSESFLPSPSSPTSPVTTPEVSRPGGESHNSDEMSIRDILAETNVSYDQGQHAVYEDPLPGHEHRGYRHFNSLQYNYDRHRNSTASSNHANTIRRKRLMMQRRRRSGGTVGTMGTASGNEGYNEGDIDLELELELDMVLDFEHLENPRAAGSPPESPQWHMTSVELAKMEAENLKRTRLHVEGGGDGLGAVMTSGGGGGGGGMDDIRSTGSGASGNSATTAHTISEPIHFTTKTSTLPNPASSAPASASPTPKALSPTTTVTRVPKARAPTSGNLLRPLLGGTKFSRFSSGVHAVSFSDLPDQEFPWQRRASAPMTNPVIIYSPPPPEPGDDDYQSPPPKLQDAISTLSGGDDSGGVAVIPTKGRGATPQPLERFQTLSPAIMHLPPADDGVS</sequence>
<feature type="compositionally biased region" description="Polar residues" evidence="9">
    <location>
        <begin position="46"/>
        <end position="57"/>
    </location>
</feature>
<feature type="compositionally biased region" description="Low complexity" evidence="9">
    <location>
        <begin position="1904"/>
        <end position="1929"/>
    </location>
</feature>
<organism evidence="12 13">
    <name type="scientific">Linnemannia gamsii</name>
    <dbReference type="NCBI Taxonomy" id="64522"/>
    <lineage>
        <taxon>Eukaryota</taxon>
        <taxon>Fungi</taxon>
        <taxon>Fungi incertae sedis</taxon>
        <taxon>Mucoromycota</taxon>
        <taxon>Mortierellomycotina</taxon>
        <taxon>Mortierellomycetes</taxon>
        <taxon>Mortierellales</taxon>
        <taxon>Mortierellaceae</taxon>
        <taxon>Linnemannia</taxon>
    </lineage>
</organism>
<comment type="caution">
    <text evidence="12">The sequence shown here is derived from an EMBL/GenBank/DDBJ whole genome shotgun (WGS) entry which is preliminary data.</text>
</comment>
<dbReference type="GO" id="GO:0007214">
    <property type="term" value="P:gamma-aminobutyric acid signaling pathway"/>
    <property type="evidence" value="ECO:0007669"/>
    <property type="project" value="TreeGrafter"/>
</dbReference>
<keyword evidence="7" id="KW-0325">Glycoprotein</keyword>
<dbReference type="InterPro" id="IPR001828">
    <property type="entry name" value="ANF_lig-bd_rcpt"/>
</dbReference>
<feature type="compositionally biased region" description="Polar residues" evidence="9">
    <location>
        <begin position="1640"/>
        <end position="1655"/>
    </location>
</feature>
<evidence type="ECO:0000259" key="11">
    <source>
        <dbReference type="PROSITE" id="PS50259"/>
    </source>
</evidence>
<evidence type="ECO:0000256" key="6">
    <source>
        <dbReference type="ARBA" id="ARBA00023170"/>
    </source>
</evidence>
<feature type="region of interest" description="Disordered" evidence="9">
    <location>
        <begin position="1904"/>
        <end position="1944"/>
    </location>
</feature>
<feature type="compositionally biased region" description="Low complexity" evidence="9">
    <location>
        <begin position="840"/>
        <end position="849"/>
    </location>
</feature>
<dbReference type="InterPro" id="IPR017978">
    <property type="entry name" value="GPCR_3_C"/>
</dbReference>
<gene>
    <name evidence="12" type="ORF">BGZ97_011102</name>
</gene>
<feature type="compositionally biased region" description="Gly residues" evidence="9">
    <location>
        <begin position="1407"/>
        <end position="1422"/>
    </location>
</feature>
<dbReference type="InterPro" id="IPR002455">
    <property type="entry name" value="GPCR3_GABA-B"/>
</dbReference>
<feature type="region of interest" description="Disordered" evidence="9">
    <location>
        <begin position="32"/>
        <end position="64"/>
    </location>
</feature>
<keyword evidence="8" id="KW-0807">Transducer</keyword>
<feature type="compositionally biased region" description="Low complexity" evidence="9">
    <location>
        <begin position="1465"/>
        <end position="1474"/>
    </location>
</feature>
<feature type="transmembrane region" description="Helical" evidence="10">
    <location>
        <begin position="607"/>
        <end position="629"/>
    </location>
</feature>
<feature type="transmembrane region" description="Helical" evidence="10">
    <location>
        <begin position="536"/>
        <end position="554"/>
    </location>
</feature>
<dbReference type="PROSITE" id="PS50259">
    <property type="entry name" value="G_PROTEIN_RECEP_F3_4"/>
    <property type="match status" value="1"/>
</dbReference>
<dbReference type="Gene3D" id="3.40.50.2300">
    <property type="match status" value="2"/>
</dbReference>
<dbReference type="Pfam" id="PF00003">
    <property type="entry name" value="7tm_3"/>
    <property type="match status" value="1"/>
</dbReference>
<feature type="compositionally biased region" description="Gly residues" evidence="9">
    <location>
        <begin position="1262"/>
        <end position="1272"/>
    </location>
</feature>
<feature type="transmembrane region" description="Helical" evidence="10">
    <location>
        <begin position="721"/>
        <end position="742"/>
    </location>
</feature>
<evidence type="ECO:0000256" key="2">
    <source>
        <dbReference type="ARBA" id="ARBA00022692"/>
    </source>
</evidence>
<dbReference type="CDD" id="cd15047">
    <property type="entry name" value="7tmC_GABA-B-like"/>
    <property type="match status" value="1"/>
</dbReference>
<dbReference type="SUPFAM" id="SSF53822">
    <property type="entry name" value="Periplasmic binding protein-like I"/>
    <property type="match status" value="1"/>
</dbReference>
<evidence type="ECO:0000256" key="8">
    <source>
        <dbReference type="ARBA" id="ARBA00023224"/>
    </source>
</evidence>
<accession>A0A9P6R6W7</accession>
<feature type="compositionally biased region" description="Polar residues" evidence="9">
    <location>
        <begin position="830"/>
        <end position="839"/>
    </location>
</feature>
<feature type="transmembrane region" description="Helical" evidence="10">
    <location>
        <begin position="689"/>
        <end position="709"/>
    </location>
</feature>
<evidence type="ECO:0000256" key="3">
    <source>
        <dbReference type="ARBA" id="ARBA00022989"/>
    </source>
</evidence>
<feature type="region of interest" description="Disordered" evidence="9">
    <location>
        <begin position="1256"/>
        <end position="1283"/>
    </location>
</feature>
<dbReference type="InterPro" id="IPR028082">
    <property type="entry name" value="Peripla_BP_I"/>
</dbReference>
<dbReference type="GO" id="GO:0004965">
    <property type="term" value="F:G protein-coupled GABA receptor activity"/>
    <property type="evidence" value="ECO:0007669"/>
    <property type="project" value="InterPro"/>
</dbReference>
<dbReference type="PANTHER" id="PTHR10519">
    <property type="entry name" value="GABA-B RECEPTOR"/>
    <property type="match status" value="1"/>
</dbReference>
<dbReference type="PANTHER" id="PTHR10519:SF20">
    <property type="entry name" value="G-PROTEIN COUPLED RECEPTOR 156-RELATED"/>
    <property type="match status" value="1"/>
</dbReference>
<feature type="region of interest" description="Disordered" evidence="9">
    <location>
        <begin position="1992"/>
        <end position="2040"/>
    </location>
</feature>
<feature type="region of interest" description="Disordered" evidence="9">
    <location>
        <begin position="1579"/>
        <end position="1619"/>
    </location>
</feature>
<proteinExistence type="predicted"/>
<reference evidence="12" key="1">
    <citation type="journal article" date="2020" name="Fungal Divers.">
        <title>Resolving the Mortierellaceae phylogeny through synthesis of multi-gene phylogenetics and phylogenomics.</title>
        <authorList>
            <person name="Vandepol N."/>
            <person name="Liber J."/>
            <person name="Desiro A."/>
            <person name="Na H."/>
            <person name="Kennedy M."/>
            <person name="Barry K."/>
            <person name="Grigoriev I.V."/>
            <person name="Miller A.N."/>
            <person name="O'Donnell K."/>
            <person name="Stajich J.E."/>
            <person name="Bonito G."/>
        </authorList>
    </citation>
    <scope>NUCLEOTIDE SEQUENCE</scope>
    <source>
        <strain evidence="12">NVP60</strain>
    </source>
</reference>
<feature type="region of interest" description="Disordered" evidence="9">
    <location>
        <begin position="887"/>
        <end position="912"/>
    </location>
</feature>
<dbReference type="Pfam" id="PF01094">
    <property type="entry name" value="ANF_receptor"/>
    <property type="match status" value="1"/>
</dbReference>
<evidence type="ECO:0000256" key="4">
    <source>
        <dbReference type="ARBA" id="ARBA00023040"/>
    </source>
</evidence>
<feature type="region of interest" description="Disordered" evidence="9">
    <location>
        <begin position="1770"/>
        <end position="1792"/>
    </location>
</feature>
<evidence type="ECO:0000256" key="10">
    <source>
        <dbReference type="SAM" id="Phobius"/>
    </source>
</evidence>
<evidence type="ECO:0000313" key="12">
    <source>
        <dbReference type="EMBL" id="KAG0312543.1"/>
    </source>
</evidence>
<protein>
    <recommendedName>
        <fullName evidence="11">G-protein coupled receptors family 3 profile domain-containing protein</fullName>
    </recommendedName>
</protein>
<keyword evidence="13" id="KW-1185">Reference proteome</keyword>
<dbReference type="Proteomes" id="UP000823405">
    <property type="component" value="Unassembled WGS sequence"/>
</dbReference>
<evidence type="ECO:0000313" key="13">
    <source>
        <dbReference type="Proteomes" id="UP000823405"/>
    </source>
</evidence>
<keyword evidence="3 10" id="KW-1133">Transmembrane helix</keyword>
<keyword evidence="2 10" id="KW-0812">Transmembrane</keyword>
<feature type="compositionally biased region" description="Low complexity" evidence="9">
    <location>
        <begin position="1672"/>
        <end position="1693"/>
    </location>
</feature>
<dbReference type="GO" id="GO:0038039">
    <property type="term" value="C:G protein-coupled receptor heterodimeric complex"/>
    <property type="evidence" value="ECO:0007669"/>
    <property type="project" value="TreeGrafter"/>
</dbReference>
<feature type="compositionally biased region" description="Gly residues" evidence="9">
    <location>
        <begin position="1433"/>
        <end position="1446"/>
    </location>
</feature>
<name>A0A9P6R6W7_9FUNG</name>
<keyword evidence="4" id="KW-0297">G-protein coupled receptor</keyword>
<feature type="region of interest" description="Disordered" evidence="9">
    <location>
        <begin position="802"/>
        <end position="849"/>
    </location>
</feature>
<feature type="compositionally biased region" description="Acidic residues" evidence="9">
    <location>
        <begin position="32"/>
        <end position="41"/>
    </location>
</feature>
<feature type="transmembrane region" description="Helical" evidence="10">
    <location>
        <begin position="499"/>
        <end position="524"/>
    </location>
</feature>
<evidence type="ECO:0000256" key="1">
    <source>
        <dbReference type="ARBA" id="ARBA00004141"/>
    </source>
</evidence>
<evidence type="ECO:0000256" key="5">
    <source>
        <dbReference type="ARBA" id="ARBA00023136"/>
    </source>
</evidence>
<dbReference type="EMBL" id="JAAAIN010000606">
    <property type="protein sequence ID" value="KAG0312543.1"/>
    <property type="molecule type" value="Genomic_DNA"/>
</dbReference>